<dbReference type="Proteomes" id="UP000325255">
    <property type="component" value="Unassembled WGS sequence"/>
</dbReference>
<feature type="chain" id="PRO_5024426600" description="Type II secretion system protein GspC N-terminal domain-containing protein" evidence="1">
    <location>
        <begin position="26"/>
        <end position="155"/>
    </location>
</feature>
<accession>A0A5M6IMC0</accession>
<feature type="signal peptide" evidence="1">
    <location>
        <begin position="1"/>
        <end position="25"/>
    </location>
</feature>
<evidence type="ECO:0000313" key="3">
    <source>
        <dbReference type="Proteomes" id="UP000325255"/>
    </source>
</evidence>
<proteinExistence type="predicted"/>
<dbReference type="RefSeq" id="WP_150043712.1">
    <property type="nucleotide sequence ID" value="NZ_OW485601.1"/>
</dbReference>
<reference evidence="2 3" key="1">
    <citation type="submission" date="2019-09" db="EMBL/GenBank/DDBJ databases">
        <title>Genome sequence of Rhodovastum atsumiense, a diverse member of the Acetobacteraceae family of non-sulfur purple photosynthetic bacteria.</title>
        <authorList>
            <person name="Meyer T."/>
            <person name="Kyndt J."/>
        </authorList>
    </citation>
    <scope>NUCLEOTIDE SEQUENCE [LARGE SCALE GENOMIC DNA]</scope>
    <source>
        <strain evidence="2 3">DSM 21279</strain>
    </source>
</reference>
<keyword evidence="1" id="KW-0732">Signal</keyword>
<sequence>MIRPALLPGLAALLAALLALELVSAPPQGEDAAPPALPAIQPREPARADAAATLAPLAQAIAARPLFTPGRQPAAAASADRSTAAGEALPRLAGVIVTPDGARAIFAGEHGTLTVPQGGTIGRFVVRVITPGQVILSDAGQLLVLRPRHTRRTSP</sequence>
<comment type="caution">
    <text evidence="2">The sequence shown here is derived from an EMBL/GenBank/DDBJ whole genome shotgun (WGS) entry which is preliminary data.</text>
</comment>
<gene>
    <name evidence="2" type="ORF">F1189_24300</name>
</gene>
<name>A0A5M6IMC0_9PROT</name>
<keyword evidence="3" id="KW-1185">Reference proteome</keyword>
<evidence type="ECO:0000256" key="1">
    <source>
        <dbReference type="SAM" id="SignalP"/>
    </source>
</evidence>
<dbReference type="AlphaFoldDB" id="A0A5M6IMC0"/>
<dbReference type="EMBL" id="VWPK01000051">
    <property type="protein sequence ID" value="KAA5609401.1"/>
    <property type="molecule type" value="Genomic_DNA"/>
</dbReference>
<protein>
    <recommendedName>
        <fullName evidence="4">Type II secretion system protein GspC N-terminal domain-containing protein</fullName>
    </recommendedName>
</protein>
<organism evidence="2 3">
    <name type="scientific">Rhodovastum atsumiense</name>
    <dbReference type="NCBI Taxonomy" id="504468"/>
    <lineage>
        <taxon>Bacteria</taxon>
        <taxon>Pseudomonadati</taxon>
        <taxon>Pseudomonadota</taxon>
        <taxon>Alphaproteobacteria</taxon>
        <taxon>Acetobacterales</taxon>
        <taxon>Acetobacteraceae</taxon>
        <taxon>Rhodovastum</taxon>
    </lineage>
</organism>
<evidence type="ECO:0008006" key="4">
    <source>
        <dbReference type="Google" id="ProtNLM"/>
    </source>
</evidence>
<evidence type="ECO:0000313" key="2">
    <source>
        <dbReference type="EMBL" id="KAA5609401.1"/>
    </source>
</evidence>